<name>A8P070_COPC7</name>
<feature type="compositionally biased region" description="Basic and acidic residues" evidence="1">
    <location>
        <begin position="155"/>
        <end position="168"/>
    </location>
</feature>
<dbReference type="EMBL" id="AACS02000006">
    <property type="protein sequence ID" value="EAU83992.1"/>
    <property type="molecule type" value="Genomic_DNA"/>
</dbReference>
<comment type="caution">
    <text evidence="2">The sequence shown here is derived from an EMBL/GenBank/DDBJ whole genome shotgun (WGS) entry which is preliminary data.</text>
</comment>
<feature type="compositionally biased region" description="Low complexity" evidence="1">
    <location>
        <begin position="592"/>
        <end position="620"/>
    </location>
</feature>
<evidence type="ECO:0008006" key="4">
    <source>
        <dbReference type="Google" id="ProtNLM"/>
    </source>
</evidence>
<dbReference type="RefSeq" id="XP_001837828.1">
    <property type="nucleotide sequence ID" value="XM_001837776.1"/>
</dbReference>
<organism evidence="2 3">
    <name type="scientific">Coprinopsis cinerea (strain Okayama-7 / 130 / ATCC MYA-4618 / FGSC 9003)</name>
    <name type="common">Inky cap fungus</name>
    <name type="synonym">Hormographiella aspergillata</name>
    <dbReference type="NCBI Taxonomy" id="240176"/>
    <lineage>
        <taxon>Eukaryota</taxon>
        <taxon>Fungi</taxon>
        <taxon>Dikarya</taxon>
        <taxon>Basidiomycota</taxon>
        <taxon>Agaricomycotina</taxon>
        <taxon>Agaricomycetes</taxon>
        <taxon>Agaricomycetidae</taxon>
        <taxon>Agaricales</taxon>
        <taxon>Agaricineae</taxon>
        <taxon>Psathyrellaceae</taxon>
        <taxon>Coprinopsis</taxon>
    </lineage>
</organism>
<evidence type="ECO:0000313" key="3">
    <source>
        <dbReference type="Proteomes" id="UP000001861"/>
    </source>
</evidence>
<feature type="region of interest" description="Disordered" evidence="1">
    <location>
        <begin position="554"/>
        <end position="573"/>
    </location>
</feature>
<evidence type="ECO:0000313" key="2">
    <source>
        <dbReference type="EMBL" id="EAU83992.1"/>
    </source>
</evidence>
<evidence type="ECO:0000256" key="1">
    <source>
        <dbReference type="SAM" id="MobiDB-lite"/>
    </source>
</evidence>
<sequence>MAPKALIQNLRALAQYLDSEPHKWHGQSKEQRKRDFVQASFAFLEILEQHPKYDKTSRLGKPIATWVNWLKHNKDAKQSPEMVNLEHFGLRPFKDAIPLVIPLLSKGNNDSVSNNAASGTIQPAQSNEIPSLAPPKKSSVSKTAKRATPTTDSMDVDRDDVGKTVDKPRRARSINQANVSDHRKEVLVGNEDDWNSKLDSDASYRAPSDEESSAESEVPKRPRNLNSKEDAKSTKINLAKEPTTAPANKRRTDDVGQGENPAKKLKTSKTGDTVTEASPPCEQCHVSKSACLIPKPNVACRACKGKRLSCSFSRKSKKRESLAQDANGAATDSEKGTPAPSREVEDQAIPKDSNLRTAKNRFKDTRRASAPTSRDEHSNVAPGDGTPSTGGGTFQFTPAPSASAPVQPKPLATTTKNTKSLIAKADGGLLSVKPASPTEIPWGSIDLAISRLVLQNAHQQHVINELSATVTILLEDAKTHQELFSDTLRFKSLVEDNERQLEGAQNEIKLLRQDVNEALLPIKRELADNSKRINDLNRSVGCLMEWMGHQMKKEFGDPPTLPQVARNDPNRVAEPIESINPARLMIRPGPLAASSTTTSSHSSEESNNASSSGSSSNSISAPVAVPTLNLAEHAEGIMQVMQVISDNMSPPGSSNGSGGRPRDPHTAEVEELLLLNNN</sequence>
<gene>
    <name evidence="2" type="ORF">CC1G_12951</name>
</gene>
<feature type="region of interest" description="Disordered" evidence="1">
    <location>
        <begin position="580"/>
        <end position="620"/>
    </location>
</feature>
<feature type="region of interest" description="Disordered" evidence="1">
    <location>
        <begin position="645"/>
        <end position="678"/>
    </location>
</feature>
<reference evidence="2 3" key="1">
    <citation type="journal article" date="2010" name="Proc. Natl. Acad. Sci. U.S.A.">
        <title>Insights into evolution of multicellular fungi from the assembled chromosomes of the mushroom Coprinopsis cinerea (Coprinus cinereus).</title>
        <authorList>
            <person name="Stajich J.E."/>
            <person name="Wilke S.K."/>
            <person name="Ahren D."/>
            <person name="Au C.H."/>
            <person name="Birren B.W."/>
            <person name="Borodovsky M."/>
            <person name="Burns C."/>
            <person name="Canback B."/>
            <person name="Casselton L.A."/>
            <person name="Cheng C.K."/>
            <person name="Deng J."/>
            <person name="Dietrich F.S."/>
            <person name="Fargo D.C."/>
            <person name="Farman M.L."/>
            <person name="Gathman A.C."/>
            <person name="Goldberg J."/>
            <person name="Guigo R."/>
            <person name="Hoegger P.J."/>
            <person name="Hooker J.B."/>
            <person name="Huggins A."/>
            <person name="James T.Y."/>
            <person name="Kamada T."/>
            <person name="Kilaru S."/>
            <person name="Kodira C."/>
            <person name="Kues U."/>
            <person name="Kupfer D."/>
            <person name="Kwan H.S."/>
            <person name="Lomsadze A."/>
            <person name="Li W."/>
            <person name="Lilly W.W."/>
            <person name="Ma L.J."/>
            <person name="Mackey A.J."/>
            <person name="Manning G."/>
            <person name="Martin F."/>
            <person name="Muraguchi H."/>
            <person name="Natvig D.O."/>
            <person name="Palmerini H."/>
            <person name="Ramesh M.A."/>
            <person name="Rehmeyer C.J."/>
            <person name="Roe B.A."/>
            <person name="Shenoy N."/>
            <person name="Stanke M."/>
            <person name="Ter-Hovhannisyan V."/>
            <person name="Tunlid A."/>
            <person name="Velagapudi R."/>
            <person name="Vision T.J."/>
            <person name="Zeng Q."/>
            <person name="Zolan M.E."/>
            <person name="Pukkila P.J."/>
        </authorList>
    </citation>
    <scope>NUCLEOTIDE SEQUENCE [LARGE SCALE GENOMIC DNA]</scope>
    <source>
        <strain evidence="3">Okayama-7 / 130 / ATCC MYA-4618 / FGSC 9003</strain>
    </source>
</reference>
<dbReference type="VEuPathDB" id="FungiDB:CC1G_12951"/>
<feature type="compositionally biased region" description="Basic and acidic residues" evidence="1">
    <location>
        <begin position="361"/>
        <end position="378"/>
    </location>
</feature>
<feature type="compositionally biased region" description="Polar residues" evidence="1">
    <location>
        <begin position="138"/>
        <end position="153"/>
    </location>
</feature>
<feature type="compositionally biased region" description="Polar residues" evidence="1">
    <location>
        <begin position="114"/>
        <end position="129"/>
    </location>
</feature>
<feature type="region of interest" description="Disordered" evidence="1">
    <location>
        <begin position="114"/>
        <end position="280"/>
    </location>
</feature>
<dbReference type="KEGG" id="cci:CC1G_12951"/>
<accession>A8P070</accession>
<dbReference type="AlphaFoldDB" id="A8P070"/>
<dbReference type="GeneID" id="6014389"/>
<protein>
    <recommendedName>
        <fullName evidence="4">Zn(2)-C6 fungal-type domain-containing protein</fullName>
    </recommendedName>
</protein>
<keyword evidence="3" id="KW-1185">Reference proteome</keyword>
<proteinExistence type="predicted"/>
<feature type="compositionally biased region" description="Low complexity" evidence="1">
    <location>
        <begin position="645"/>
        <end position="654"/>
    </location>
</feature>
<feature type="region of interest" description="Disordered" evidence="1">
    <location>
        <begin position="314"/>
        <end position="412"/>
    </location>
</feature>
<dbReference type="Proteomes" id="UP000001861">
    <property type="component" value="Unassembled WGS sequence"/>
</dbReference>
<dbReference type="InParanoid" id="A8P070"/>